<feature type="transmembrane region" description="Helical" evidence="8">
    <location>
        <begin position="27"/>
        <end position="55"/>
    </location>
</feature>
<feature type="transmembrane region" description="Helical" evidence="8">
    <location>
        <begin position="209"/>
        <end position="232"/>
    </location>
</feature>
<feature type="transmembrane region" description="Helical" evidence="8">
    <location>
        <begin position="294"/>
        <end position="313"/>
    </location>
</feature>
<dbReference type="PANTHER" id="PTHR31686:SF1">
    <property type="entry name" value="SULFITE EFFLUX PUMP SSU1"/>
    <property type="match status" value="1"/>
</dbReference>
<feature type="transmembrane region" description="Helical" evidence="8">
    <location>
        <begin position="140"/>
        <end position="159"/>
    </location>
</feature>
<protein>
    <submittedName>
        <fullName evidence="9">Voltage-dependent anion channel</fullName>
    </submittedName>
</protein>
<comment type="similarity">
    <text evidence="2">Belongs to the tellurite-resistance/dicarboxylate transporter (TDT) family.</text>
</comment>
<evidence type="ECO:0000313" key="9">
    <source>
        <dbReference type="EMBL" id="KAF9531612.1"/>
    </source>
</evidence>
<dbReference type="InterPro" id="IPR051629">
    <property type="entry name" value="Sulfite_efflux_TDT"/>
</dbReference>
<reference evidence="9" key="1">
    <citation type="submission" date="2020-11" db="EMBL/GenBank/DDBJ databases">
        <authorList>
            <consortium name="DOE Joint Genome Institute"/>
            <person name="Ahrendt S."/>
            <person name="Riley R."/>
            <person name="Andreopoulos W."/>
            <person name="Labutti K."/>
            <person name="Pangilinan J."/>
            <person name="Ruiz-Duenas F.J."/>
            <person name="Barrasa J.M."/>
            <person name="Sanchez-Garcia M."/>
            <person name="Camarero S."/>
            <person name="Miyauchi S."/>
            <person name="Serrano A."/>
            <person name="Linde D."/>
            <person name="Babiker R."/>
            <person name="Drula E."/>
            <person name="Ayuso-Fernandez I."/>
            <person name="Pacheco R."/>
            <person name="Padilla G."/>
            <person name="Ferreira P."/>
            <person name="Barriuso J."/>
            <person name="Kellner H."/>
            <person name="Castanera R."/>
            <person name="Alfaro M."/>
            <person name="Ramirez L."/>
            <person name="Pisabarro A.G."/>
            <person name="Kuo A."/>
            <person name="Tritt A."/>
            <person name="Lipzen A."/>
            <person name="He G."/>
            <person name="Yan M."/>
            <person name="Ng V."/>
            <person name="Cullen D."/>
            <person name="Martin F."/>
            <person name="Rosso M.-N."/>
            <person name="Henrissat B."/>
            <person name="Hibbett D."/>
            <person name="Martinez A.T."/>
            <person name="Grigoriev I.V."/>
        </authorList>
    </citation>
    <scope>NUCLEOTIDE SEQUENCE</scope>
    <source>
        <strain evidence="9">CBS 506.95</strain>
    </source>
</reference>
<keyword evidence="10" id="KW-1185">Reference proteome</keyword>
<evidence type="ECO:0000256" key="1">
    <source>
        <dbReference type="ARBA" id="ARBA00004651"/>
    </source>
</evidence>
<comment type="subcellular location">
    <subcellularLocation>
        <location evidence="1">Cell membrane</location>
        <topology evidence="1">Multi-pass membrane protein</topology>
    </subcellularLocation>
</comment>
<evidence type="ECO:0000256" key="5">
    <source>
        <dbReference type="ARBA" id="ARBA00022692"/>
    </source>
</evidence>
<dbReference type="InterPro" id="IPR004695">
    <property type="entry name" value="SLAC1/Mae1/Ssu1/TehA"/>
</dbReference>
<feature type="transmembrane region" description="Helical" evidence="8">
    <location>
        <begin position="179"/>
        <end position="197"/>
    </location>
</feature>
<dbReference type="OrthoDB" id="1099at2759"/>
<feature type="transmembrane region" description="Helical" evidence="8">
    <location>
        <begin position="257"/>
        <end position="282"/>
    </location>
</feature>
<gene>
    <name evidence="9" type="ORF">CPB83DRAFT_761085</name>
</gene>
<keyword evidence="6 8" id="KW-1133">Transmembrane helix</keyword>
<evidence type="ECO:0000256" key="7">
    <source>
        <dbReference type="ARBA" id="ARBA00023136"/>
    </source>
</evidence>
<organism evidence="9 10">
    <name type="scientific">Crepidotus variabilis</name>
    <dbReference type="NCBI Taxonomy" id="179855"/>
    <lineage>
        <taxon>Eukaryota</taxon>
        <taxon>Fungi</taxon>
        <taxon>Dikarya</taxon>
        <taxon>Basidiomycota</taxon>
        <taxon>Agaricomycotina</taxon>
        <taxon>Agaricomycetes</taxon>
        <taxon>Agaricomycetidae</taxon>
        <taxon>Agaricales</taxon>
        <taxon>Agaricineae</taxon>
        <taxon>Crepidotaceae</taxon>
        <taxon>Crepidotus</taxon>
    </lineage>
</organism>
<dbReference type="Gene3D" id="1.50.10.150">
    <property type="entry name" value="Voltage-dependent anion channel"/>
    <property type="match status" value="1"/>
</dbReference>
<name>A0A9P6EMN5_9AGAR</name>
<evidence type="ECO:0000313" key="10">
    <source>
        <dbReference type="Proteomes" id="UP000807306"/>
    </source>
</evidence>
<dbReference type="Proteomes" id="UP000807306">
    <property type="component" value="Unassembled WGS sequence"/>
</dbReference>
<dbReference type="InterPro" id="IPR038665">
    <property type="entry name" value="Voltage-dep_anion_channel_sf"/>
</dbReference>
<feature type="transmembrane region" description="Helical" evidence="8">
    <location>
        <begin position="107"/>
        <end position="128"/>
    </location>
</feature>
<sequence>MDIFVGTGSVSNLFLAFPYAHGSESMLVFSLIFFFLNLFFFVFFLSLSLAKYFIYPAKWHSLWKNPVTSLYVGCFPMGATTLINVAVQVGHERYRIGGEGFLRFIWAMWWLDVIVSFLCCWIGVHTMINKQTHSLDVMTAMWLLPVVTLIVASSSGGVVGNSLQEYSVQDSLRTTTVSTFMVAVGLSLALMILVIYLQRLITFGLPKGPTVLSVFLPLGPTGQAGYSILLIGENFRSLLPNLSDRNSSILGVETTPATIQVICVCVAFVLWSLATMWTLFALMAVYTRLQETKIAFRMSFWGLVFPNGVYANLTIQLGNTFDSPAFRIWGSIYAAGVLLLWLSIFLRSLAELKSFFKSDQVLLPQMLDSRTSSSHLSLPTTDSCGIVNQIQTLDNLTSKQH</sequence>
<feature type="transmembrane region" description="Helical" evidence="8">
    <location>
        <begin position="325"/>
        <end position="346"/>
    </location>
</feature>
<evidence type="ECO:0000256" key="6">
    <source>
        <dbReference type="ARBA" id="ARBA00022989"/>
    </source>
</evidence>
<accession>A0A9P6EMN5</accession>
<dbReference type="EMBL" id="MU157834">
    <property type="protein sequence ID" value="KAF9531612.1"/>
    <property type="molecule type" value="Genomic_DNA"/>
</dbReference>
<evidence type="ECO:0000256" key="8">
    <source>
        <dbReference type="SAM" id="Phobius"/>
    </source>
</evidence>
<dbReference type="GO" id="GO:0000319">
    <property type="term" value="F:sulfite transmembrane transporter activity"/>
    <property type="evidence" value="ECO:0007669"/>
    <property type="project" value="TreeGrafter"/>
</dbReference>
<keyword evidence="7 8" id="KW-0472">Membrane</keyword>
<proteinExistence type="inferred from homology"/>
<dbReference type="PANTHER" id="PTHR31686">
    <property type="match status" value="1"/>
</dbReference>
<keyword evidence="4" id="KW-1003">Cell membrane</keyword>
<evidence type="ECO:0000256" key="4">
    <source>
        <dbReference type="ARBA" id="ARBA00022475"/>
    </source>
</evidence>
<dbReference type="GO" id="GO:0005886">
    <property type="term" value="C:plasma membrane"/>
    <property type="evidence" value="ECO:0007669"/>
    <property type="project" value="UniProtKB-SubCell"/>
</dbReference>
<dbReference type="Pfam" id="PF03595">
    <property type="entry name" value="SLAC1"/>
    <property type="match status" value="1"/>
</dbReference>
<feature type="transmembrane region" description="Helical" evidence="8">
    <location>
        <begin position="67"/>
        <end position="87"/>
    </location>
</feature>
<dbReference type="AlphaFoldDB" id="A0A9P6EMN5"/>
<evidence type="ECO:0000256" key="3">
    <source>
        <dbReference type="ARBA" id="ARBA00022448"/>
    </source>
</evidence>
<keyword evidence="5 8" id="KW-0812">Transmembrane</keyword>
<comment type="caution">
    <text evidence="9">The sequence shown here is derived from an EMBL/GenBank/DDBJ whole genome shotgun (WGS) entry which is preliminary data.</text>
</comment>
<keyword evidence="3" id="KW-0813">Transport</keyword>
<evidence type="ECO:0000256" key="2">
    <source>
        <dbReference type="ARBA" id="ARBA00008566"/>
    </source>
</evidence>